<dbReference type="HOGENOM" id="CLU_3185354_0_0_0"/>
<dbReference type="EMBL" id="CP002919">
    <property type="protein sequence ID" value="AFS53191.1"/>
    <property type="molecule type" value="Genomic_DNA"/>
</dbReference>
<accession>J9ZAM2</accession>
<dbReference type="AlphaFoldDB" id="J9ZAM2"/>
<evidence type="ECO:0000313" key="2">
    <source>
        <dbReference type="Proteomes" id="UP000006177"/>
    </source>
</evidence>
<protein>
    <submittedName>
        <fullName evidence="1">Uncharacterized protein</fullName>
    </submittedName>
</protein>
<gene>
    <name evidence="1" type="ordered locus">LFML04_0959</name>
</gene>
<organism evidence="1 2">
    <name type="scientific">Leptospirillum ferriphilum (strain ML-04)</name>
    <dbReference type="NCBI Taxonomy" id="1048260"/>
    <lineage>
        <taxon>Bacteria</taxon>
        <taxon>Pseudomonadati</taxon>
        <taxon>Nitrospirota</taxon>
        <taxon>Nitrospiria</taxon>
        <taxon>Nitrospirales</taxon>
        <taxon>Nitrospiraceae</taxon>
        <taxon>Leptospirillum</taxon>
    </lineage>
</organism>
<proteinExistence type="predicted"/>
<dbReference type="KEGG" id="lfi:LFML04_0959"/>
<name>J9ZAM2_LEPFM</name>
<dbReference type="Proteomes" id="UP000006177">
    <property type="component" value="Chromosome"/>
</dbReference>
<dbReference type="STRING" id="1048260.LFML04_0959"/>
<sequence>MSLNKKKDHFKLSGISKNLQMKRSLRLKESKREIRVAFIAFRKIFP</sequence>
<reference evidence="1 2" key="1">
    <citation type="journal article" date="2011" name="J. Microbiol.">
        <title>Complete genome of Leptospirillum ferriphilum ML-04 provides insight into its physiology and environmental adaptation.</title>
        <authorList>
            <person name="Mi S."/>
            <person name="Song J."/>
            <person name="Lin J."/>
            <person name="Che Y."/>
            <person name="Zheng H."/>
            <person name="Lin J."/>
        </authorList>
    </citation>
    <scope>NUCLEOTIDE SEQUENCE [LARGE SCALE GENOMIC DNA]</scope>
    <source>
        <strain evidence="1 2">ML-04</strain>
    </source>
</reference>
<evidence type="ECO:0000313" key="1">
    <source>
        <dbReference type="EMBL" id="AFS53191.1"/>
    </source>
</evidence>
<dbReference type="PATRIC" id="fig|1048260.3.peg.1047"/>